<gene>
    <name evidence="2" type="ORF">ACFQ4P_12600</name>
</gene>
<dbReference type="RefSeq" id="WP_225877967.1">
    <property type="nucleotide sequence ID" value="NZ_BOLQ01000041.1"/>
</dbReference>
<reference evidence="3" key="1">
    <citation type="journal article" date="2019" name="Int. J. Syst. Evol. Microbiol.">
        <title>The Global Catalogue of Microorganisms (GCM) 10K type strain sequencing project: providing services to taxonomists for standard genome sequencing and annotation.</title>
        <authorList>
            <consortium name="The Broad Institute Genomics Platform"/>
            <consortium name="The Broad Institute Genome Sequencing Center for Infectious Disease"/>
            <person name="Wu L."/>
            <person name="Ma J."/>
        </authorList>
    </citation>
    <scope>NUCLEOTIDE SEQUENCE [LARGE SCALE GENOMIC DNA]</scope>
    <source>
        <strain evidence="3">CCM 8980</strain>
    </source>
</reference>
<evidence type="ECO:0000313" key="2">
    <source>
        <dbReference type="EMBL" id="MFD1431048.1"/>
    </source>
</evidence>
<dbReference type="Pfam" id="PF13817">
    <property type="entry name" value="DDE_Tnp_IS66_C"/>
    <property type="match status" value="1"/>
</dbReference>
<organism evidence="2 3">
    <name type="scientific">Lacticaseibacillus mingshuiensis</name>
    <dbReference type="NCBI Taxonomy" id="2799574"/>
    <lineage>
        <taxon>Bacteria</taxon>
        <taxon>Bacillati</taxon>
        <taxon>Bacillota</taxon>
        <taxon>Bacilli</taxon>
        <taxon>Lactobacillales</taxon>
        <taxon>Lactobacillaceae</taxon>
        <taxon>Lacticaseibacillus</taxon>
    </lineage>
</organism>
<comment type="caution">
    <text evidence="2">The sequence shown here is derived from an EMBL/GenBank/DDBJ whole genome shotgun (WGS) entry which is preliminary data.</text>
</comment>
<name>A0ABW4CM00_9LACO</name>
<evidence type="ECO:0000259" key="1">
    <source>
        <dbReference type="Pfam" id="PF13817"/>
    </source>
</evidence>
<accession>A0ABW4CM00</accession>
<dbReference type="InterPro" id="IPR039552">
    <property type="entry name" value="IS66_C"/>
</dbReference>
<keyword evidence="3" id="KW-1185">Reference proteome</keyword>
<feature type="domain" description="Transposase IS66 C-terminal" evidence="1">
    <location>
        <begin position="28"/>
        <end position="69"/>
    </location>
</feature>
<dbReference type="EMBL" id="JBHTOC010000029">
    <property type="protein sequence ID" value="MFD1431048.1"/>
    <property type="molecule type" value="Genomic_DNA"/>
</dbReference>
<evidence type="ECO:0000313" key="3">
    <source>
        <dbReference type="Proteomes" id="UP001597196"/>
    </source>
</evidence>
<dbReference type="Proteomes" id="UP001597196">
    <property type="component" value="Unassembled WGS sequence"/>
</dbReference>
<protein>
    <submittedName>
        <fullName evidence="2">Transposase domain-containing protein</fullName>
    </submittedName>
</protein>
<sequence>MKSYVIGRKNWLFSTSPKGAEANAIWMTVVETAKANGIDPRNYITQLLEIVSQLPTFAKTESLEACLPWNLKTNSSNVESIV</sequence>
<proteinExistence type="predicted"/>